<proteinExistence type="predicted"/>
<gene>
    <name evidence="1" type="ORF">ABL78_6200</name>
</gene>
<organism evidence="1 2">
    <name type="scientific">Leptomonas seymouri</name>
    <dbReference type="NCBI Taxonomy" id="5684"/>
    <lineage>
        <taxon>Eukaryota</taxon>
        <taxon>Discoba</taxon>
        <taxon>Euglenozoa</taxon>
        <taxon>Kinetoplastea</taxon>
        <taxon>Metakinetoplastina</taxon>
        <taxon>Trypanosomatida</taxon>
        <taxon>Trypanosomatidae</taxon>
        <taxon>Leishmaniinae</taxon>
        <taxon>Leptomonas</taxon>
    </lineage>
</organism>
<dbReference type="Proteomes" id="UP000038009">
    <property type="component" value="Unassembled WGS sequence"/>
</dbReference>
<dbReference type="OMA" id="FIRDWIA"/>
<comment type="caution">
    <text evidence="1">The sequence shown here is derived from an EMBL/GenBank/DDBJ whole genome shotgun (WGS) entry which is preliminary data.</text>
</comment>
<protein>
    <submittedName>
        <fullName evidence="1">Uncharacterized protein</fullName>
    </submittedName>
</protein>
<reference evidence="1 2" key="1">
    <citation type="journal article" date="2015" name="PLoS Pathog.">
        <title>Leptomonas seymouri: Adaptations to the Dixenous Life Cycle Analyzed by Genome Sequencing, Transcriptome Profiling and Co-infection with Leishmania donovani.</title>
        <authorList>
            <person name="Kraeva N."/>
            <person name="Butenko A."/>
            <person name="Hlavacova J."/>
            <person name="Kostygov A."/>
            <person name="Myskova J."/>
            <person name="Grybchuk D."/>
            <person name="Lestinova T."/>
            <person name="Votypka J."/>
            <person name="Volf P."/>
            <person name="Opperdoes F."/>
            <person name="Flegontov P."/>
            <person name="Lukes J."/>
            <person name="Yurchenko V."/>
        </authorList>
    </citation>
    <scope>NUCLEOTIDE SEQUENCE [LARGE SCALE GENOMIC DNA]</scope>
    <source>
        <strain evidence="1 2">ATCC 30220</strain>
    </source>
</reference>
<dbReference type="EMBL" id="LJSK01000234">
    <property type="protein sequence ID" value="KPI84755.1"/>
    <property type="molecule type" value="Genomic_DNA"/>
</dbReference>
<keyword evidence="2" id="KW-1185">Reference proteome</keyword>
<dbReference type="AlphaFoldDB" id="A0A0N1IJ42"/>
<evidence type="ECO:0000313" key="1">
    <source>
        <dbReference type="EMBL" id="KPI84755.1"/>
    </source>
</evidence>
<accession>A0A0N1IJ42</accession>
<dbReference type="OrthoDB" id="272354at2759"/>
<evidence type="ECO:0000313" key="2">
    <source>
        <dbReference type="Proteomes" id="UP000038009"/>
    </source>
</evidence>
<dbReference type="VEuPathDB" id="TriTrypDB:Lsey_0234_0110"/>
<name>A0A0N1IJ42_LEPSE</name>
<sequence>MFASSANASAKQLRSAEQRVVADELRNFEATHLYTAVTPARLSHASRSALSDSTETTIALSARPAAALSSANVNAGSAAQANQKEQTLKLMQPPFSGSAVHGERTALGEAQQVHDAVAWLRECPSDTLRQLQKRVLCGTETLFKHLVGMPAAARELLEMSADPNEERDRVNEGSAESLEAEEHAAEVYVAPPPPLTFTEFLSTFLRDASATSSAASFYGVLLSGRPQPAAPLSSLHLVYGLHVVEDVLRHPTASPSSGSSKPPATAMTTGLEGHQALLSQIVHWAHFFESIFDKAREGLCRDPINFYVAVLLACAERWSWEMHNTPEVIAEEAVRRLCLDDGLSGRRPDICSACKAEATYLAERCRTYVRHTLRAMQYSEGRTSSKGKSASSPTASGSCSHCSRHSGAAQTRFFLSTPAVVWWAAAFLRLYRLRTPVAATTLTTASSSGSANKSMQLARTSADDVISSSEAYFIRDWIARTARMDLDGFAVQEREGSFAIPLSCATTTPVAVFCFTQENVQAALRKISEWVDAGIATDTPLRVQQLLGFLQDDFPVLPYYLSFFAPD</sequence>